<accession>A0A3P6CKB1</accession>
<name>A0A3P6CKB1_BRACM</name>
<gene>
    <name evidence="2" type="ORF">BRAA10T44264Z</name>
</gene>
<proteinExistence type="predicted"/>
<evidence type="ECO:0000313" key="2">
    <source>
        <dbReference type="EMBL" id="VDD19187.1"/>
    </source>
</evidence>
<evidence type="ECO:0000256" key="1">
    <source>
        <dbReference type="SAM" id="MobiDB-lite"/>
    </source>
</evidence>
<protein>
    <submittedName>
        <fullName evidence="2">Uncharacterized protein</fullName>
    </submittedName>
</protein>
<dbReference type="EMBL" id="LR031577">
    <property type="protein sequence ID" value="VDD19187.1"/>
    <property type="molecule type" value="Genomic_DNA"/>
</dbReference>
<dbReference type="AlphaFoldDB" id="A0A3P6CKB1"/>
<reference evidence="2" key="1">
    <citation type="submission" date="2018-11" db="EMBL/GenBank/DDBJ databases">
        <authorList>
            <consortium name="Genoscope - CEA"/>
            <person name="William W."/>
        </authorList>
    </citation>
    <scope>NUCLEOTIDE SEQUENCE</scope>
</reference>
<organism evidence="2">
    <name type="scientific">Brassica campestris</name>
    <name type="common">Field mustard</name>
    <dbReference type="NCBI Taxonomy" id="3711"/>
    <lineage>
        <taxon>Eukaryota</taxon>
        <taxon>Viridiplantae</taxon>
        <taxon>Streptophyta</taxon>
        <taxon>Embryophyta</taxon>
        <taxon>Tracheophyta</taxon>
        <taxon>Spermatophyta</taxon>
        <taxon>Magnoliopsida</taxon>
        <taxon>eudicotyledons</taxon>
        <taxon>Gunneridae</taxon>
        <taxon>Pentapetalae</taxon>
        <taxon>rosids</taxon>
        <taxon>malvids</taxon>
        <taxon>Brassicales</taxon>
        <taxon>Brassicaceae</taxon>
        <taxon>Brassiceae</taxon>
        <taxon>Brassica</taxon>
    </lineage>
</organism>
<feature type="region of interest" description="Disordered" evidence="1">
    <location>
        <begin position="1"/>
        <end position="91"/>
    </location>
</feature>
<sequence>MHSNSQTPVTGDVPATKPNGKDVASSAEPIKQVDQTESLSIQLPARDSGIRSEAAKPLSPPPKPIKRVDQTGDSFLQLSPRFKPKKSNGKAVVYSAGPVKRVRQHGVPLANALGPQEGAS</sequence>